<sequence length="144" mass="15895">MDCRRRGRGDGACRADGALAKDCPYTPVPGSAERKAIMDALREPVMAELKQRVIFVVKQLKVCGNWAFIEADPKQPGGRPVDWNIGAYADAVADDMCGGYVHALLVKSDGRWRVREQVICATDVPWVDWAQQFGAPTALFPQFD</sequence>
<reference evidence="1 2" key="1">
    <citation type="journal article" date="2016" name="Environ. Microbiol.">
        <title>New Methyloceanibacter diversity from North Sea sediments includes methanotroph containing solely the soluble methane monooxygenase.</title>
        <authorList>
            <person name="Vekeman B."/>
            <person name="Kerckhof F.M."/>
            <person name="Cremers G."/>
            <person name="de Vos P."/>
            <person name="Vandamme P."/>
            <person name="Boon N."/>
            <person name="Op den Camp H.J."/>
            <person name="Heylen K."/>
        </authorList>
    </citation>
    <scope>NUCLEOTIDE SEQUENCE [LARGE SCALE GENOMIC DNA]</scope>
    <source>
        <strain evidence="1 2">R-67175</strain>
    </source>
</reference>
<evidence type="ECO:0000313" key="2">
    <source>
        <dbReference type="Proteomes" id="UP000094472"/>
    </source>
</evidence>
<dbReference type="AlphaFoldDB" id="A0A1E3VV79"/>
<evidence type="ECO:0000313" key="1">
    <source>
        <dbReference type="EMBL" id="ODR97433.1"/>
    </source>
</evidence>
<comment type="caution">
    <text evidence="1">The sequence shown here is derived from an EMBL/GenBank/DDBJ whole genome shotgun (WGS) entry which is preliminary data.</text>
</comment>
<name>A0A1E3VV79_9HYPH</name>
<dbReference type="OrthoDB" id="5540942at2"/>
<dbReference type="RefSeq" id="WP_083239288.1">
    <property type="nucleotide sequence ID" value="NZ_LPWF01000026.1"/>
</dbReference>
<dbReference type="EMBL" id="LPWF01000026">
    <property type="protein sequence ID" value="ODR97433.1"/>
    <property type="molecule type" value="Genomic_DNA"/>
</dbReference>
<proteinExistence type="predicted"/>
<dbReference type="Proteomes" id="UP000094472">
    <property type="component" value="Unassembled WGS sequence"/>
</dbReference>
<dbReference type="STRING" id="1774969.AUC69_12555"/>
<organism evidence="1 2">
    <name type="scientific">Methyloceanibacter superfactus</name>
    <dbReference type="NCBI Taxonomy" id="1774969"/>
    <lineage>
        <taxon>Bacteria</taxon>
        <taxon>Pseudomonadati</taxon>
        <taxon>Pseudomonadota</taxon>
        <taxon>Alphaproteobacteria</taxon>
        <taxon>Hyphomicrobiales</taxon>
        <taxon>Hyphomicrobiaceae</taxon>
        <taxon>Methyloceanibacter</taxon>
    </lineage>
</organism>
<keyword evidence="2" id="KW-1185">Reference proteome</keyword>
<protein>
    <submittedName>
        <fullName evidence="1">Uncharacterized protein</fullName>
    </submittedName>
</protein>
<gene>
    <name evidence="1" type="ORF">AUC69_12555</name>
</gene>
<accession>A0A1E3VV79</accession>